<keyword evidence="1" id="KW-0472">Membrane</keyword>
<feature type="transmembrane region" description="Helical" evidence="1">
    <location>
        <begin position="117"/>
        <end position="138"/>
    </location>
</feature>
<evidence type="ECO:0000256" key="1">
    <source>
        <dbReference type="SAM" id="Phobius"/>
    </source>
</evidence>
<dbReference type="EMBL" id="LN879430">
    <property type="protein sequence ID" value="CUH91983.1"/>
    <property type="molecule type" value="Genomic_DNA"/>
</dbReference>
<reference evidence="3" key="1">
    <citation type="submission" date="2015-09" db="EMBL/GenBank/DDBJ databases">
        <authorList>
            <person name="Wibberg D."/>
        </authorList>
    </citation>
    <scope>NUCLEOTIDE SEQUENCE [LARGE SCALE GENOMIC DNA]</scope>
    <source>
        <strain evidence="3">SD1D</strain>
    </source>
</reference>
<name>A0A0K8J3T0_9FIRM</name>
<keyword evidence="1" id="KW-1133">Transmembrane helix</keyword>
<feature type="transmembrane region" description="Helical" evidence="1">
    <location>
        <begin position="144"/>
        <end position="163"/>
    </location>
</feature>
<keyword evidence="1" id="KW-0812">Transmembrane</keyword>
<dbReference type="Proteomes" id="UP000196053">
    <property type="component" value="Chromosome I"/>
</dbReference>
<evidence type="ECO:0000313" key="2">
    <source>
        <dbReference type="EMBL" id="CUH91983.1"/>
    </source>
</evidence>
<dbReference type="AlphaFoldDB" id="A0A0K8J3T0"/>
<proteinExistence type="predicted"/>
<feature type="transmembrane region" description="Helical" evidence="1">
    <location>
        <begin position="45"/>
        <end position="64"/>
    </location>
</feature>
<feature type="transmembrane region" description="Helical" evidence="1">
    <location>
        <begin position="76"/>
        <end position="96"/>
    </location>
</feature>
<sequence length="182" mass="20678">MKKHYKDYELVTKELSDGKIKQVAEYRGKFYICMLSSKKLSRVKLYLLALVLCSGATVMGAGFLNTPSSRVAYVALPYVSLFLPIAYSIMGTVGFIKSSNKLKHAEYLETKVRIFRSSIWQIVLSSLTLIGEICFILFKAKQEILKETIFVSLMVLIITLNIISLQLQKRVVYQVEDPDYNG</sequence>
<evidence type="ECO:0000313" key="3">
    <source>
        <dbReference type="Proteomes" id="UP000196053"/>
    </source>
</evidence>
<dbReference type="KEGG" id="hsd:SD1D_0431"/>
<organism evidence="2 3">
    <name type="scientific">Herbinix luporum</name>
    <dbReference type="NCBI Taxonomy" id="1679721"/>
    <lineage>
        <taxon>Bacteria</taxon>
        <taxon>Bacillati</taxon>
        <taxon>Bacillota</taxon>
        <taxon>Clostridia</taxon>
        <taxon>Lachnospirales</taxon>
        <taxon>Lachnospiraceae</taxon>
        <taxon>Herbinix</taxon>
    </lineage>
</organism>
<dbReference type="RefSeq" id="WP_058257401.1">
    <property type="nucleotide sequence ID" value="NZ_DUPS01000021.1"/>
</dbReference>
<keyword evidence="3" id="KW-1185">Reference proteome</keyword>
<gene>
    <name evidence="2" type="ORF">SD1D_0431</name>
</gene>
<dbReference type="OrthoDB" id="2065501at2"/>
<protein>
    <submittedName>
        <fullName evidence="2">Putative membrane protein</fullName>
    </submittedName>
</protein>
<accession>A0A0K8J3T0</accession>